<dbReference type="SUPFAM" id="SSF55811">
    <property type="entry name" value="Nudix"/>
    <property type="match status" value="1"/>
</dbReference>
<organism evidence="2 3">
    <name type="scientific">Aureococcus anophagefferens</name>
    <name type="common">Harmful bloom alga</name>
    <dbReference type="NCBI Taxonomy" id="44056"/>
    <lineage>
        <taxon>Eukaryota</taxon>
        <taxon>Sar</taxon>
        <taxon>Stramenopiles</taxon>
        <taxon>Ochrophyta</taxon>
        <taxon>Pelagophyceae</taxon>
        <taxon>Pelagomonadales</taxon>
        <taxon>Pelagomonadaceae</taxon>
        <taxon>Aureococcus</taxon>
    </lineage>
</organism>
<feature type="domain" description="Nudix hydrolase" evidence="1">
    <location>
        <begin position="91"/>
        <end position="204"/>
    </location>
</feature>
<evidence type="ECO:0000313" key="2">
    <source>
        <dbReference type="EMBL" id="KAK7241090.1"/>
    </source>
</evidence>
<protein>
    <submittedName>
        <fullName evidence="2">8-oxo-dGDP phosphatase</fullName>
    </submittedName>
</protein>
<name>A0ABR1FY79_AURAN</name>
<keyword evidence="3" id="KW-1185">Reference proteome</keyword>
<evidence type="ECO:0000313" key="3">
    <source>
        <dbReference type="Proteomes" id="UP001363151"/>
    </source>
</evidence>
<gene>
    <name evidence="2" type="ORF">SO694_00053138</name>
</gene>
<dbReference type="Gene3D" id="3.90.79.10">
    <property type="entry name" value="Nucleoside Triphosphate Pyrophosphohydrolase"/>
    <property type="match status" value="1"/>
</dbReference>
<dbReference type="EMBL" id="JBBJCI010000206">
    <property type="protein sequence ID" value="KAK7241090.1"/>
    <property type="molecule type" value="Genomic_DNA"/>
</dbReference>
<comment type="caution">
    <text evidence="2">The sequence shown here is derived from an EMBL/GenBank/DDBJ whole genome shotgun (WGS) entry which is preliminary data.</text>
</comment>
<dbReference type="InterPro" id="IPR000086">
    <property type="entry name" value="NUDIX_hydrolase_dom"/>
</dbReference>
<proteinExistence type="predicted"/>
<dbReference type="Proteomes" id="UP001363151">
    <property type="component" value="Unassembled WGS sequence"/>
</dbReference>
<sequence length="242" mass="25315">MNVRSAALCCAFSCGRALELSSRLLARVRRVDAGGEAYAAARHFVVGGEVLGRVLPQAAEALGGTGLFDVSDEAVALPEEPGAADVVARDRAARGGPTWPGLLDVLAAGGLRAGALPRAAMEAECAEEAGLSAALLAELRPAGAVSYTGLSQDGWGAKPDTLYVFDLPLPDDWTPTAVDGEVESFERIAVADLLDRLARDDDAWKPNVGTVLVDFVLRHGFVDPDEADYLELVDALRAGSCR</sequence>
<reference evidence="2 3" key="1">
    <citation type="submission" date="2024-03" db="EMBL/GenBank/DDBJ databases">
        <title>Aureococcus anophagefferens CCMP1851 and Kratosvirus quantuckense: Draft genome of a second virus-susceptible host strain in the model system.</title>
        <authorList>
            <person name="Chase E."/>
            <person name="Truchon A.R."/>
            <person name="Schepens W."/>
            <person name="Wilhelm S.W."/>
        </authorList>
    </citation>
    <scope>NUCLEOTIDE SEQUENCE [LARGE SCALE GENOMIC DNA]</scope>
    <source>
        <strain evidence="2 3">CCMP1851</strain>
    </source>
</reference>
<accession>A0ABR1FY79</accession>
<dbReference type="InterPro" id="IPR015797">
    <property type="entry name" value="NUDIX_hydrolase-like_dom_sf"/>
</dbReference>
<evidence type="ECO:0000259" key="1">
    <source>
        <dbReference type="Pfam" id="PF00293"/>
    </source>
</evidence>
<dbReference type="Pfam" id="PF00293">
    <property type="entry name" value="NUDIX"/>
    <property type="match status" value="1"/>
</dbReference>